<keyword evidence="5 10" id="KW-0418">Kinase</keyword>
<dbReference type="SUPFAM" id="SSF56112">
    <property type="entry name" value="Protein kinase-like (PK-like)"/>
    <property type="match status" value="1"/>
</dbReference>
<comment type="catalytic activity">
    <reaction evidence="7">
        <text>L-threonyl-[protein] + ATP = O-phospho-L-threonyl-[protein] + ADP + H(+)</text>
        <dbReference type="Rhea" id="RHEA:46608"/>
        <dbReference type="Rhea" id="RHEA-COMP:11060"/>
        <dbReference type="Rhea" id="RHEA-COMP:11605"/>
        <dbReference type="ChEBI" id="CHEBI:15378"/>
        <dbReference type="ChEBI" id="CHEBI:30013"/>
        <dbReference type="ChEBI" id="CHEBI:30616"/>
        <dbReference type="ChEBI" id="CHEBI:61977"/>
        <dbReference type="ChEBI" id="CHEBI:456216"/>
        <dbReference type="EC" id="2.7.11.1"/>
    </reaction>
</comment>
<evidence type="ECO:0000256" key="1">
    <source>
        <dbReference type="ARBA" id="ARBA00012513"/>
    </source>
</evidence>
<feature type="domain" description="Protein kinase" evidence="9">
    <location>
        <begin position="1"/>
        <end position="122"/>
    </location>
</feature>
<dbReference type="OrthoDB" id="10250725at2759"/>
<name>A0A8H6HN94_9AGAR</name>
<dbReference type="PROSITE" id="PS50011">
    <property type="entry name" value="PROTEIN_KINASE_DOM"/>
    <property type="match status" value="1"/>
</dbReference>
<evidence type="ECO:0000259" key="9">
    <source>
        <dbReference type="PROSITE" id="PS50011"/>
    </source>
</evidence>
<evidence type="ECO:0000256" key="7">
    <source>
        <dbReference type="ARBA" id="ARBA00047899"/>
    </source>
</evidence>
<gene>
    <name evidence="10" type="ORF">DFP72DRAFT_554115</name>
</gene>
<dbReference type="PANTHER" id="PTHR44899:SF3">
    <property type="entry name" value="SERINE_THREONINE-PROTEIN KINASE NEK1"/>
    <property type="match status" value="1"/>
</dbReference>
<protein>
    <recommendedName>
        <fullName evidence="1">non-specific serine/threonine protein kinase</fullName>
        <ecNumber evidence="1">2.7.11.1</ecNumber>
    </recommendedName>
</protein>
<dbReference type="InterPro" id="IPR000719">
    <property type="entry name" value="Prot_kinase_dom"/>
</dbReference>
<dbReference type="Pfam" id="PF00069">
    <property type="entry name" value="Pkinase"/>
    <property type="match status" value="1"/>
</dbReference>
<evidence type="ECO:0000256" key="3">
    <source>
        <dbReference type="ARBA" id="ARBA00022679"/>
    </source>
</evidence>
<dbReference type="GO" id="GO:0004674">
    <property type="term" value="F:protein serine/threonine kinase activity"/>
    <property type="evidence" value="ECO:0007669"/>
    <property type="project" value="UniProtKB-KW"/>
</dbReference>
<dbReference type="InterPro" id="IPR011009">
    <property type="entry name" value="Kinase-like_dom_sf"/>
</dbReference>
<reference evidence="10 11" key="1">
    <citation type="submission" date="2020-07" db="EMBL/GenBank/DDBJ databases">
        <title>Comparative genomics of pyrophilous fungi reveals a link between fire events and developmental genes.</title>
        <authorList>
            <consortium name="DOE Joint Genome Institute"/>
            <person name="Steindorff A.S."/>
            <person name="Carver A."/>
            <person name="Calhoun S."/>
            <person name="Stillman K."/>
            <person name="Liu H."/>
            <person name="Lipzen A."/>
            <person name="Pangilinan J."/>
            <person name="Labutti K."/>
            <person name="Bruns T.D."/>
            <person name="Grigoriev I.V."/>
        </authorList>
    </citation>
    <scope>NUCLEOTIDE SEQUENCE [LARGE SCALE GENOMIC DNA]</scope>
    <source>
        <strain evidence="10 11">CBS 144469</strain>
    </source>
</reference>
<evidence type="ECO:0000256" key="5">
    <source>
        <dbReference type="ARBA" id="ARBA00022777"/>
    </source>
</evidence>
<evidence type="ECO:0000256" key="4">
    <source>
        <dbReference type="ARBA" id="ARBA00022741"/>
    </source>
</evidence>
<comment type="caution">
    <text evidence="10">The sequence shown here is derived from an EMBL/GenBank/DDBJ whole genome shotgun (WGS) entry which is preliminary data.</text>
</comment>
<organism evidence="10 11">
    <name type="scientific">Ephemerocybe angulata</name>
    <dbReference type="NCBI Taxonomy" id="980116"/>
    <lineage>
        <taxon>Eukaryota</taxon>
        <taxon>Fungi</taxon>
        <taxon>Dikarya</taxon>
        <taxon>Basidiomycota</taxon>
        <taxon>Agaricomycotina</taxon>
        <taxon>Agaricomycetes</taxon>
        <taxon>Agaricomycetidae</taxon>
        <taxon>Agaricales</taxon>
        <taxon>Agaricineae</taxon>
        <taxon>Psathyrellaceae</taxon>
        <taxon>Ephemerocybe</taxon>
    </lineage>
</organism>
<dbReference type="Proteomes" id="UP000521943">
    <property type="component" value="Unassembled WGS sequence"/>
</dbReference>
<dbReference type="PANTHER" id="PTHR44899">
    <property type="entry name" value="CAMK FAMILY PROTEIN KINASE"/>
    <property type="match status" value="1"/>
</dbReference>
<evidence type="ECO:0000256" key="8">
    <source>
        <dbReference type="ARBA" id="ARBA00048679"/>
    </source>
</evidence>
<evidence type="ECO:0000256" key="6">
    <source>
        <dbReference type="ARBA" id="ARBA00022840"/>
    </source>
</evidence>
<evidence type="ECO:0000313" key="11">
    <source>
        <dbReference type="Proteomes" id="UP000521943"/>
    </source>
</evidence>
<keyword evidence="2" id="KW-0723">Serine/threonine-protein kinase</keyword>
<dbReference type="GO" id="GO:0005524">
    <property type="term" value="F:ATP binding"/>
    <property type="evidence" value="ECO:0007669"/>
    <property type="project" value="UniProtKB-KW"/>
</dbReference>
<evidence type="ECO:0000256" key="2">
    <source>
        <dbReference type="ARBA" id="ARBA00022527"/>
    </source>
</evidence>
<keyword evidence="11" id="KW-1185">Reference proteome</keyword>
<dbReference type="AlphaFoldDB" id="A0A8H6HN94"/>
<keyword evidence="6" id="KW-0067">ATP-binding</keyword>
<dbReference type="Gene3D" id="1.10.510.10">
    <property type="entry name" value="Transferase(Phosphotransferase) domain 1"/>
    <property type="match status" value="1"/>
</dbReference>
<dbReference type="EMBL" id="JACGCI010000068">
    <property type="protein sequence ID" value="KAF6748816.1"/>
    <property type="molecule type" value="Genomic_DNA"/>
</dbReference>
<dbReference type="InterPro" id="IPR051131">
    <property type="entry name" value="NEK_Ser/Thr_kinase_NIMA"/>
</dbReference>
<dbReference type="EC" id="2.7.11.1" evidence="1"/>
<evidence type="ECO:0000313" key="10">
    <source>
        <dbReference type="EMBL" id="KAF6748816.1"/>
    </source>
</evidence>
<accession>A0A8H6HN94</accession>
<keyword evidence="3" id="KW-0808">Transferase</keyword>
<comment type="catalytic activity">
    <reaction evidence="8">
        <text>L-seryl-[protein] + ATP = O-phospho-L-seryl-[protein] + ADP + H(+)</text>
        <dbReference type="Rhea" id="RHEA:17989"/>
        <dbReference type="Rhea" id="RHEA-COMP:9863"/>
        <dbReference type="Rhea" id="RHEA-COMP:11604"/>
        <dbReference type="ChEBI" id="CHEBI:15378"/>
        <dbReference type="ChEBI" id="CHEBI:29999"/>
        <dbReference type="ChEBI" id="CHEBI:30616"/>
        <dbReference type="ChEBI" id="CHEBI:83421"/>
        <dbReference type="ChEBI" id="CHEBI:456216"/>
        <dbReference type="EC" id="2.7.11.1"/>
    </reaction>
</comment>
<keyword evidence="4" id="KW-0547">Nucleotide-binding</keyword>
<sequence>MLGEFGVSKALAQANPANTYIGTPYYMSRKLMQEKAYDYKSDIWSLGCLIYELCALKPPFHEAKTHSELSILIRNGRIPPLPRGYSQSLFGVIKAMLNLNVRPFSFFVSLRSFGLFVLHPLLLLP</sequence>
<proteinExistence type="predicted"/>